<dbReference type="Proteomes" id="UP000326244">
    <property type="component" value="Unassembled WGS sequence"/>
</dbReference>
<accession>A0A5J5LLG5</accession>
<gene>
    <name evidence="5" type="ORF">EGO51_11375</name>
</gene>
<evidence type="ECO:0000256" key="1">
    <source>
        <dbReference type="ARBA" id="ARBA00022676"/>
    </source>
</evidence>
<feature type="transmembrane region" description="Helical" evidence="3">
    <location>
        <begin position="291"/>
        <end position="312"/>
    </location>
</feature>
<dbReference type="InterPro" id="IPR029044">
    <property type="entry name" value="Nucleotide-diphossugar_trans"/>
</dbReference>
<evidence type="ECO:0000259" key="4">
    <source>
        <dbReference type="Pfam" id="PF00535"/>
    </source>
</evidence>
<evidence type="ECO:0000256" key="3">
    <source>
        <dbReference type="SAM" id="Phobius"/>
    </source>
</evidence>
<dbReference type="Gene3D" id="3.90.550.10">
    <property type="entry name" value="Spore Coat Polysaccharide Biosynthesis Protein SpsA, Chain A"/>
    <property type="match status" value="1"/>
</dbReference>
<reference evidence="5 6" key="1">
    <citation type="submission" date="2018-11" db="EMBL/GenBank/DDBJ databases">
        <title>Genomic analysis of Haloarcula hispanica CBA1121.</title>
        <authorList>
            <person name="Kim Y.B."/>
            <person name="Roh S.W."/>
        </authorList>
    </citation>
    <scope>NUCLEOTIDE SEQUENCE [LARGE SCALE GENOMIC DNA]</scope>
    <source>
        <strain evidence="5 6">CBA1121</strain>
    </source>
</reference>
<feature type="transmembrane region" description="Helical" evidence="3">
    <location>
        <begin position="6"/>
        <end position="26"/>
    </location>
</feature>
<evidence type="ECO:0000256" key="2">
    <source>
        <dbReference type="ARBA" id="ARBA00022679"/>
    </source>
</evidence>
<keyword evidence="2 5" id="KW-0808">Transferase</keyword>
<dbReference type="GO" id="GO:0016757">
    <property type="term" value="F:glycosyltransferase activity"/>
    <property type="evidence" value="ECO:0007669"/>
    <property type="project" value="UniProtKB-KW"/>
</dbReference>
<name>A0A5J5LLG5_HALHI</name>
<dbReference type="PANTHER" id="PTHR43630:SF1">
    <property type="entry name" value="POLY-BETA-1,6-N-ACETYL-D-GLUCOSAMINE SYNTHASE"/>
    <property type="match status" value="1"/>
</dbReference>
<feature type="transmembrane region" description="Helical" evidence="3">
    <location>
        <begin position="318"/>
        <end position="339"/>
    </location>
</feature>
<keyword evidence="3" id="KW-1133">Transmembrane helix</keyword>
<dbReference type="RefSeq" id="WP_151103615.1">
    <property type="nucleotide sequence ID" value="NZ_RQWK01000001.1"/>
</dbReference>
<dbReference type="Pfam" id="PF00535">
    <property type="entry name" value="Glycos_transf_2"/>
    <property type="match status" value="1"/>
</dbReference>
<evidence type="ECO:0000313" key="6">
    <source>
        <dbReference type="Proteomes" id="UP000326244"/>
    </source>
</evidence>
<proteinExistence type="predicted"/>
<keyword evidence="1" id="KW-0328">Glycosyltransferase</keyword>
<dbReference type="AlphaFoldDB" id="A0A5J5LLG5"/>
<evidence type="ECO:0000313" key="5">
    <source>
        <dbReference type="EMBL" id="KAA9410376.1"/>
    </source>
</evidence>
<dbReference type="CDD" id="cd06439">
    <property type="entry name" value="CESA_like_1"/>
    <property type="match status" value="1"/>
</dbReference>
<keyword evidence="3" id="KW-0812">Transmembrane</keyword>
<dbReference type="InterPro" id="IPR001173">
    <property type="entry name" value="Glyco_trans_2-like"/>
</dbReference>
<protein>
    <submittedName>
        <fullName evidence="5">Glycosyltransferase family 2 protein</fullName>
    </submittedName>
</protein>
<sequence>MSFFDVLLATLLLGSIVALLQTFVLYPAELFLINAISPSQQTRNQSIPSVTLVIAAYNEEEVIGEKIENSLRLDYPDSKLDIVVFSDGSTDRTDEIVRSYATDGIELQRIEGRVGKTVCQNKVVESIETDLVVFSDANSMYDPDAIEHLVEGFSEGVGCVVGELRYDGGTVDGESIYWRYERQIKQLESDFFSLVGGNGAIYAVRRESYVSLPEDAISDFAEPLAIVRGGERVTYEPDAVARENTEEEIEEELSRRVRIISRSWNSLVDNLDLLNPMSRPKFAFQLFSHKVLRWLSPLFLIVALVSSGLLIYFTDWLIYRVIFSSQILFYSLAAAGWLFEVFNLDAPTIIHVPHYFVISNLGMAQGLIEFLRNGPVITWETTDRTE</sequence>
<feature type="domain" description="Glycosyltransferase 2-like" evidence="4">
    <location>
        <begin position="52"/>
        <end position="181"/>
    </location>
</feature>
<keyword evidence="3" id="KW-0472">Membrane</keyword>
<organism evidence="5 6">
    <name type="scientific">Haloarcula hispanica</name>
    <dbReference type="NCBI Taxonomy" id="51589"/>
    <lineage>
        <taxon>Archaea</taxon>
        <taxon>Methanobacteriati</taxon>
        <taxon>Methanobacteriota</taxon>
        <taxon>Stenosarchaea group</taxon>
        <taxon>Halobacteria</taxon>
        <taxon>Halobacteriales</taxon>
        <taxon>Haloarculaceae</taxon>
        <taxon>Haloarcula</taxon>
    </lineage>
</organism>
<dbReference type="SUPFAM" id="SSF53448">
    <property type="entry name" value="Nucleotide-diphospho-sugar transferases"/>
    <property type="match status" value="1"/>
</dbReference>
<comment type="caution">
    <text evidence="5">The sequence shown here is derived from an EMBL/GenBank/DDBJ whole genome shotgun (WGS) entry which is preliminary data.</text>
</comment>
<dbReference type="EMBL" id="RQWK01000001">
    <property type="protein sequence ID" value="KAA9410376.1"/>
    <property type="molecule type" value="Genomic_DNA"/>
</dbReference>
<dbReference type="PANTHER" id="PTHR43630">
    <property type="entry name" value="POLY-BETA-1,6-N-ACETYL-D-GLUCOSAMINE SYNTHASE"/>
    <property type="match status" value="1"/>
</dbReference>